<dbReference type="EMBL" id="APAU02000008">
    <property type="protein sequence ID" value="EUB63179.1"/>
    <property type="molecule type" value="Genomic_DNA"/>
</dbReference>
<evidence type="ECO:0000313" key="1">
    <source>
        <dbReference type="EMBL" id="EUB63179.1"/>
    </source>
</evidence>
<proteinExistence type="predicted"/>
<reference evidence="1 2" key="1">
    <citation type="journal article" date="2013" name="Nat. Genet.">
        <title>The genome of the hydatid tapeworm Echinococcus granulosus.</title>
        <authorList>
            <person name="Zheng H."/>
            <person name="Zhang W."/>
            <person name="Zhang L."/>
            <person name="Zhang Z."/>
            <person name="Li J."/>
            <person name="Lu G."/>
            <person name="Zhu Y."/>
            <person name="Wang Y."/>
            <person name="Huang Y."/>
            <person name="Liu J."/>
            <person name="Kang H."/>
            <person name="Chen J."/>
            <person name="Wang L."/>
            <person name="Chen A."/>
            <person name="Yu S."/>
            <person name="Gao Z."/>
            <person name="Jin L."/>
            <person name="Gu W."/>
            <person name="Wang Z."/>
            <person name="Zhao L."/>
            <person name="Shi B."/>
            <person name="Wen H."/>
            <person name="Lin R."/>
            <person name="Jones M.K."/>
            <person name="Brejova B."/>
            <person name="Vinar T."/>
            <person name="Zhao G."/>
            <person name="McManus D.P."/>
            <person name="Chen Z."/>
            <person name="Zhou Y."/>
            <person name="Wang S."/>
        </authorList>
    </citation>
    <scope>NUCLEOTIDE SEQUENCE [LARGE SCALE GENOMIC DNA]</scope>
</reference>
<evidence type="ECO:0000313" key="2">
    <source>
        <dbReference type="Proteomes" id="UP000019149"/>
    </source>
</evidence>
<keyword evidence="2" id="KW-1185">Reference proteome</keyword>
<name>W6V9B7_ECHGR</name>
<dbReference type="GeneID" id="36337698"/>
<protein>
    <submittedName>
        <fullName evidence="1">Uncharacterized protein</fullName>
    </submittedName>
</protein>
<dbReference type="AlphaFoldDB" id="W6V9B7"/>
<comment type="caution">
    <text evidence="1">The sequence shown here is derived from an EMBL/GenBank/DDBJ whole genome shotgun (WGS) entry which is preliminary data.</text>
</comment>
<organism evidence="1 2">
    <name type="scientific">Echinococcus granulosus</name>
    <name type="common">Hydatid tapeworm</name>
    <dbReference type="NCBI Taxonomy" id="6210"/>
    <lineage>
        <taxon>Eukaryota</taxon>
        <taxon>Metazoa</taxon>
        <taxon>Spiralia</taxon>
        <taxon>Lophotrochozoa</taxon>
        <taxon>Platyhelminthes</taxon>
        <taxon>Cestoda</taxon>
        <taxon>Eucestoda</taxon>
        <taxon>Cyclophyllidea</taxon>
        <taxon>Taeniidae</taxon>
        <taxon>Echinococcus</taxon>
        <taxon>Echinococcus granulosus group</taxon>
    </lineage>
</organism>
<gene>
    <name evidence="1" type="ORF">EGR_01983</name>
</gene>
<sequence>MGQRLLATLGNAISGYCGGLLDSIQSLKVEAATYAKTALLTAATAAAAKATAKTPSLV</sequence>
<dbReference type="Proteomes" id="UP000019149">
    <property type="component" value="Unassembled WGS sequence"/>
</dbReference>
<accession>W6V9B7</accession>
<dbReference type="CTD" id="36337698"/>
<dbReference type="KEGG" id="egl:EGR_01983"/>
<dbReference type="RefSeq" id="XP_024354375.1">
    <property type="nucleotide sequence ID" value="XM_024491232.1"/>
</dbReference>